<name>A0A9Q1QG01_9CARY</name>
<protein>
    <submittedName>
        <fullName evidence="2">Uncharacterized protein</fullName>
    </submittedName>
</protein>
<dbReference type="OrthoDB" id="1000497at2759"/>
<organism evidence="2 3">
    <name type="scientific">Carnegiea gigantea</name>
    <dbReference type="NCBI Taxonomy" id="171969"/>
    <lineage>
        <taxon>Eukaryota</taxon>
        <taxon>Viridiplantae</taxon>
        <taxon>Streptophyta</taxon>
        <taxon>Embryophyta</taxon>
        <taxon>Tracheophyta</taxon>
        <taxon>Spermatophyta</taxon>
        <taxon>Magnoliopsida</taxon>
        <taxon>eudicotyledons</taxon>
        <taxon>Gunneridae</taxon>
        <taxon>Pentapetalae</taxon>
        <taxon>Caryophyllales</taxon>
        <taxon>Cactineae</taxon>
        <taxon>Cactaceae</taxon>
        <taxon>Cactoideae</taxon>
        <taxon>Echinocereeae</taxon>
        <taxon>Carnegiea</taxon>
    </lineage>
</organism>
<keyword evidence="3" id="KW-1185">Reference proteome</keyword>
<evidence type="ECO:0000313" key="2">
    <source>
        <dbReference type="EMBL" id="KAJ8441028.1"/>
    </source>
</evidence>
<feature type="compositionally biased region" description="Basic and acidic residues" evidence="1">
    <location>
        <begin position="19"/>
        <end position="28"/>
    </location>
</feature>
<comment type="caution">
    <text evidence="2">The sequence shown here is derived from an EMBL/GenBank/DDBJ whole genome shotgun (WGS) entry which is preliminary data.</text>
</comment>
<reference evidence="2" key="1">
    <citation type="submission" date="2022-04" db="EMBL/GenBank/DDBJ databases">
        <title>Carnegiea gigantea Genome sequencing and assembly v2.</title>
        <authorList>
            <person name="Copetti D."/>
            <person name="Sanderson M.J."/>
            <person name="Burquez A."/>
            <person name="Wojciechowski M.F."/>
        </authorList>
    </citation>
    <scope>NUCLEOTIDE SEQUENCE</scope>
    <source>
        <strain evidence="2">SGP5-SGP5p</strain>
        <tissue evidence="2">Aerial part</tissue>
    </source>
</reference>
<gene>
    <name evidence="2" type="ORF">Cgig2_027371</name>
</gene>
<sequence>MEEIRSGLATAPMKGRRKSEREEVTGRRRGEKSKRQRPELTMNDNEVEKQLAFARYQSLQQRQLHHDQEAFRESKGRFYDEGGSNQAPMRRAATIREGGSRGKGVMVFTPLSTPTETLKAVEIDLEKDRTRTKQSKLDETVKKRSIKAFGSWVIDNNQPFTVVDSIYTNPLLNTIREIGRDVRAPSSYEFTEIYPPEA</sequence>
<evidence type="ECO:0000256" key="1">
    <source>
        <dbReference type="SAM" id="MobiDB-lite"/>
    </source>
</evidence>
<accession>A0A9Q1QG01</accession>
<feature type="region of interest" description="Disordered" evidence="1">
    <location>
        <begin position="1"/>
        <end position="45"/>
    </location>
</feature>
<dbReference type="AlphaFoldDB" id="A0A9Q1QG01"/>
<dbReference type="EMBL" id="JAKOGI010000178">
    <property type="protein sequence ID" value="KAJ8441028.1"/>
    <property type="molecule type" value="Genomic_DNA"/>
</dbReference>
<evidence type="ECO:0000313" key="3">
    <source>
        <dbReference type="Proteomes" id="UP001153076"/>
    </source>
</evidence>
<dbReference type="Proteomes" id="UP001153076">
    <property type="component" value="Unassembled WGS sequence"/>
</dbReference>
<proteinExistence type="predicted"/>